<accession>A0AAP2DFK1</accession>
<dbReference type="RefSeq" id="WP_254160022.1">
    <property type="nucleotide sequence ID" value="NZ_JAHESF010000002.1"/>
</dbReference>
<dbReference type="EMBL" id="JAHESF010000002">
    <property type="protein sequence ID" value="MBT1695568.1"/>
    <property type="molecule type" value="Genomic_DNA"/>
</dbReference>
<feature type="domain" description="DinB-like" evidence="1">
    <location>
        <begin position="21"/>
        <end position="160"/>
    </location>
</feature>
<reference evidence="2 3" key="1">
    <citation type="submission" date="2021-05" db="EMBL/GenBank/DDBJ databases">
        <title>A Polyphasic approach of four new species of the genus Ohtaekwangia: Ohtaekwangia histidinii sp. nov., Ohtaekwangia cretensis sp. nov., Ohtaekwangia indiensis sp. nov., Ohtaekwangia reichenbachii sp. nov. from diverse environment.</title>
        <authorList>
            <person name="Octaviana S."/>
        </authorList>
    </citation>
    <scope>NUCLEOTIDE SEQUENCE [LARGE SCALE GENOMIC DNA]</scope>
    <source>
        <strain evidence="2 3">PWU4</strain>
    </source>
</reference>
<proteinExistence type="predicted"/>
<organism evidence="2 3">
    <name type="scientific">Chryseosolibacter histidini</name>
    <dbReference type="NCBI Taxonomy" id="2782349"/>
    <lineage>
        <taxon>Bacteria</taxon>
        <taxon>Pseudomonadati</taxon>
        <taxon>Bacteroidota</taxon>
        <taxon>Cytophagia</taxon>
        <taxon>Cytophagales</taxon>
        <taxon>Chryseotaleaceae</taxon>
        <taxon>Chryseosolibacter</taxon>
    </lineage>
</organism>
<dbReference type="Proteomes" id="UP001319200">
    <property type="component" value="Unassembled WGS sequence"/>
</dbReference>
<evidence type="ECO:0000259" key="1">
    <source>
        <dbReference type="Pfam" id="PF12867"/>
    </source>
</evidence>
<dbReference type="Gene3D" id="1.20.120.450">
    <property type="entry name" value="dinb family like domain"/>
    <property type="match status" value="1"/>
</dbReference>
<name>A0AAP2DFK1_9BACT</name>
<keyword evidence="3" id="KW-1185">Reference proteome</keyword>
<dbReference type="AlphaFoldDB" id="A0AAP2DFK1"/>
<sequence>METTTSSETALFIKMAVTAWKTQNERVDKLLDKLSDDQLRSDIAPGKNSGAYLLGHLTAVNDNLLPLFGFSDKLYPELQNIFLTNPDKSGLAQPSVAELRKYWHEVNKKLVSHIDAMKSAEWFTRHNSVSEEDFAKEPHRNKLNVLLNRTSHQAYHVGQLVLLQKKS</sequence>
<dbReference type="InterPro" id="IPR034660">
    <property type="entry name" value="DinB/YfiT-like"/>
</dbReference>
<protein>
    <submittedName>
        <fullName evidence="2">DinB family protein</fullName>
    </submittedName>
</protein>
<dbReference type="Pfam" id="PF12867">
    <property type="entry name" value="DinB_2"/>
    <property type="match status" value="1"/>
</dbReference>
<evidence type="ECO:0000313" key="3">
    <source>
        <dbReference type="Proteomes" id="UP001319200"/>
    </source>
</evidence>
<comment type="caution">
    <text evidence="2">The sequence shown here is derived from an EMBL/GenBank/DDBJ whole genome shotgun (WGS) entry which is preliminary data.</text>
</comment>
<evidence type="ECO:0000313" key="2">
    <source>
        <dbReference type="EMBL" id="MBT1695568.1"/>
    </source>
</evidence>
<dbReference type="InterPro" id="IPR024775">
    <property type="entry name" value="DinB-like"/>
</dbReference>
<gene>
    <name evidence="2" type="ORF">KK083_01685</name>
</gene>
<dbReference type="SUPFAM" id="SSF109854">
    <property type="entry name" value="DinB/YfiT-like putative metalloenzymes"/>
    <property type="match status" value="1"/>
</dbReference>